<dbReference type="GO" id="GO:0008757">
    <property type="term" value="F:S-adenosylmethionine-dependent methyltransferase activity"/>
    <property type="evidence" value="ECO:0007669"/>
    <property type="project" value="InterPro"/>
</dbReference>
<dbReference type="GeneID" id="36405943"/>
<dbReference type="InterPro" id="IPR013216">
    <property type="entry name" value="Methyltransf_11"/>
</dbReference>
<dbReference type="Pfam" id="PF08241">
    <property type="entry name" value="Methyltransf_11"/>
    <property type="match status" value="1"/>
</dbReference>
<feature type="domain" description="Methyltransferase type 11" evidence="1">
    <location>
        <begin position="58"/>
        <end position="132"/>
    </location>
</feature>
<dbReference type="AlphaFoldDB" id="A0A0P1AIX0"/>
<reference evidence="3" key="1">
    <citation type="submission" date="2014-09" db="EMBL/GenBank/DDBJ databases">
        <authorList>
            <person name="Sharma Rahul"/>
            <person name="Thines Marco"/>
        </authorList>
    </citation>
    <scope>NUCLEOTIDE SEQUENCE [LARGE SCALE GENOMIC DNA]</scope>
</reference>
<dbReference type="OMA" id="SGMFTIT"/>
<dbReference type="STRING" id="4781.A0A0P1AIX0"/>
<dbReference type="OrthoDB" id="8300214at2759"/>
<dbReference type="SUPFAM" id="SSF53335">
    <property type="entry name" value="S-adenosyl-L-methionine-dependent methyltransferases"/>
    <property type="match status" value="1"/>
</dbReference>
<dbReference type="EMBL" id="CCYD01000523">
    <property type="protein sequence ID" value="CEG40704.1"/>
    <property type="molecule type" value="Genomic_DNA"/>
</dbReference>
<dbReference type="RefSeq" id="XP_024577073.1">
    <property type="nucleotide sequence ID" value="XM_024726391.1"/>
</dbReference>
<accession>A0A0P1AIX0</accession>
<dbReference type="InterPro" id="IPR029063">
    <property type="entry name" value="SAM-dependent_MTases_sf"/>
</dbReference>
<keyword evidence="3" id="KW-1185">Reference proteome</keyword>
<proteinExistence type="predicted"/>
<protein>
    <recommendedName>
        <fullName evidence="1">Methyltransferase type 11 domain-containing protein</fullName>
    </recommendedName>
</protein>
<sequence>MVERLNMVRDKWNNFAVRFTETANKRMTLQCSRHLHSHMQLDRARNILEVAAGAGLGSLDVVQYLLDAEKNLNGSSTEYVEIKCKEANCQELVEVATESIDRYIASLCLQLTPDPDALLREASRVLTPDGIAGFTIWGSPDRSGHFVITSAANKELGFEENSHEHTNFIMGKDLIALRRRFDAAGFKCVQIWPFQCVVELWSAEEFAKFQEDTYPLDDQELNAKRFAIVKRMASEWLAEGKPIGLETYLILARK</sequence>
<evidence type="ECO:0000313" key="3">
    <source>
        <dbReference type="Proteomes" id="UP000054928"/>
    </source>
</evidence>
<dbReference type="Gene3D" id="3.40.50.150">
    <property type="entry name" value="Vaccinia Virus protein VP39"/>
    <property type="match status" value="1"/>
</dbReference>
<organism evidence="2 3">
    <name type="scientific">Plasmopara halstedii</name>
    <name type="common">Downy mildew of sunflower</name>
    <dbReference type="NCBI Taxonomy" id="4781"/>
    <lineage>
        <taxon>Eukaryota</taxon>
        <taxon>Sar</taxon>
        <taxon>Stramenopiles</taxon>
        <taxon>Oomycota</taxon>
        <taxon>Peronosporomycetes</taxon>
        <taxon>Peronosporales</taxon>
        <taxon>Peronosporaceae</taxon>
        <taxon>Plasmopara</taxon>
    </lineage>
</organism>
<name>A0A0P1AIX0_PLAHL</name>
<dbReference type="Proteomes" id="UP000054928">
    <property type="component" value="Unassembled WGS sequence"/>
</dbReference>
<evidence type="ECO:0000313" key="2">
    <source>
        <dbReference type="EMBL" id="CEG40704.1"/>
    </source>
</evidence>
<evidence type="ECO:0000259" key="1">
    <source>
        <dbReference type="Pfam" id="PF08241"/>
    </source>
</evidence>